<accession>A0A0C3RYS0</accession>
<protein>
    <recommendedName>
        <fullName evidence="3">Cyclin-domain-containing protein</fullName>
    </recommendedName>
</protein>
<dbReference type="PANTHER" id="PTHR15615">
    <property type="match status" value="1"/>
</dbReference>
<organism evidence="1 2">
    <name type="scientific">Phlebiopsis gigantea (strain 11061_1 CR5-6)</name>
    <name type="common">White-rot fungus</name>
    <name type="synonym">Peniophora gigantea</name>
    <dbReference type="NCBI Taxonomy" id="745531"/>
    <lineage>
        <taxon>Eukaryota</taxon>
        <taxon>Fungi</taxon>
        <taxon>Dikarya</taxon>
        <taxon>Basidiomycota</taxon>
        <taxon>Agaricomycotina</taxon>
        <taxon>Agaricomycetes</taxon>
        <taxon>Polyporales</taxon>
        <taxon>Phanerochaetaceae</taxon>
        <taxon>Phlebiopsis</taxon>
    </lineage>
</organism>
<dbReference type="InterPro" id="IPR013922">
    <property type="entry name" value="Cyclin_PHO80-like"/>
</dbReference>
<name>A0A0C3RYS0_PHLG1</name>
<dbReference type="GO" id="GO:0005634">
    <property type="term" value="C:nucleus"/>
    <property type="evidence" value="ECO:0007669"/>
    <property type="project" value="TreeGrafter"/>
</dbReference>
<evidence type="ECO:0008006" key="3">
    <source>
        <dbReference type="Google" id="ProtNLM"/>
    </source>
</evidence>
<proteinExistence type="predicted"/>
<gene>
    <name evidence="1" type="ORF">PHLGIDRAFT_80607</name>
</gene>
<dbReference type="Proteomes" id="UP000053257">
    <property type="component" value="Unassembled WGS sequence"/>
</dbReference>
<feature type="non-terminal residue" evidence="1">
    <location>
        <position position="152"/>
    </location>
</feature>
<dbReference type="SUPFAM" id="SSF47954">
    <property type="entry name" value="Cyclin-like"/>
    <property type="match status" value="1"/>
</dbReference>
<dbReference type="Gene3D" id="1.10.472.10">
    <property type="entry name" value="Cyclin-like"/>
    <property type="match status" value="1"/>
</dbReference>
<dbReference type="GO" id="GO:0016538">
    <property type="term" value="F:cyclin-dependent protein serine/threonine kinase regulator activity"/>
    <property type="evidence" value="ECO:0007669"/>
    <property type="project" value="TreeGrafter"/>
</dbReference>
<dbReference type="InterPro" id="IPR036915">
    <property type="entry name" value="Cyclin-like_sf"/>
</dbReference>
<evidence type="ECO:0000313" key="2">
    <source>
        <dbReference type="Proteomes" id="UP000053257"/>
    </source>
</evidence>
<evidence type="ECO:0000313" key="1">
    <source>
        <dbReference type="EMBL" id="KIP01412.1"/>
    </source>
</evidence>
<dbReference type="PANTHER" id="PTHR15615:SF117">
    <property type="entry name" value="PHO85 CYCLIN PHO80"/>
    <property type="match status" value="1"/>
</dbReference>
<dbReference type="AlphaFoldDB" id="A0A0C3RYS0"/>
<dbReference type="GO" id="GO:0000307">
    <property type="term" value="C:cyclin-dependent protein kinase holoenzyme complex"/>
    <property type="evidence" value="ECO:0007669"/>
    <property type="project" value="TreeGrafter"/>
</dbReference>
<dbReference type="GO" id="GO:0019901">
    <property type="term" value="F:protein kinase binding"/>
    <property type="evidence" value="ECO:0007669"/>
    <property type="project" value="InterPro"/>
</dbReference>
<dbReference type="Pfam" id="PF08613">
    <property type="entry name" value="Cyclin"/>
    <property type="match status" value="1"/>
</dbReference>
<keyword evidence="2" id="KW-1185">Reference proteome</keyword>
<dbReference type="HOGENOM" id="CLU_057371_3_1_1"/>
<dbReference type="OrthoDB" id="337735at2759"/>
<dbReference type="EMBL" id="KN840796">
    <property type="protein sequence ID" value="KIP01412.1"/>
    <property type="molecule type" value="Genomic_DNA"/>
</dbReference>
<dbReference type="STRING" id="745531.A0A0C3RYS0"/>
<reference evidence="1 2" key="1">
    <citation type="journal article" date="2014" name="PLoS Genet.">
        <title>Analysis of the Phlebiopsis gigantea genome, transcriptome and secretome provides insight into its pioneer colonization strategies of wood.</title>
        <authorList>
            <person name="Hori C."/>
            <person name="Ishida T."/>
            <person name="Igarashi K."/>
            <person name="Samejima M."/>
            <person name="Suzuki H."/>
            <person name="Master E."/>
            <person name="Ferreira P."/>
            <person name="Ruiz-Duenas F.J."/>
            <person name="Held B."/>
            <person name="Canessa P."/>
            <person name="Larrondo L.F."/>
            <person name="Schmoll M."/>
            <person name="Druzhinina I.S."/>
            <person name="Kubicek C.P."/>
            <person name="Gaskell J.A."/>
            <person name="Kersten P."/>
            <person name="St John F."/>
            <person name="Glasner J."/>
            <person name="Sabat G."/>
            <person name="Splinter BonDurant S."/>
            <person name="Syed K."/>
            <person name="Yadav J."/>
            <person name="Mgbeahuruike A.C."/>
            <person name="Kovalchuk A."/>
            <person name="Asiegbu F.O."/>
            <person name="Lackner G."/>
            <person name="Hoffmeister D."/>
            <person name="Rencoret J."/>
            <person name="Gutierrez A."/>
            <person name="Sun H."/>
            <person name="Lindquist E."/>
            <person name="Barry K."/>
            <person name="Riley R."/>
            <person name="Grigoriev I.V."/>
            <person name="Henrissat B."/>
            <person name="Kues U."/>
            <person name="Berka R.M."/>
            <person name="Martinez A.T."/>
            <person name="Covert S.F."/>
            <person name="Blanchette R.A."/>
            <person name="Cullen D."/>
        </authorList>
    </citation>
    <scope>NUCLEOTIDE SEQUENCE [LARGE SCALE GENOMIC DNA]</scope>
    <source>
        <strain evidence="1 2">11061_1 CR5-6</strain>
    </source>
</reference>
<sequence>MDPPERVSLPAGFEQVDVDVLVQLIADMMERLTAHNDRIPLSPEGLTRFHSRSAPGISILDYLRRIVRFTKAERSCLLITLHYIDQICARYPSFTLSSLTCHRFVITAIAVSSKALCDAFCTNSLYARVGGIPVGELNMLEREFLRMIDWTL</sequence>
<dbReference type="CDD" id="cd20558">
    <property type="entry name" value="CYCLIN_ScPCL7-like"/>
    <property type="match status" value="1"/>
</dbReference>